<dbReference type="eggNOG" id="COG2508">
    <property type="taxonomic scope" value="Bacteria"/>
</dbReference>
<dbReference type="InParanoid" id="E3IVG7"/>
<accession>E3IVG7</accession>
<dbReference type="STRING" id="298654.FraEuI1c_4480"/>
<dbReference type="KEGG" id="fri:FraEuI1c_4480"/>
<dbReference type="Pfam" id="PF13556">
    <property type="entry name" value="HTH_30"/>
    <property type="match status" value="1"/>
</dbReference>
<dbReference type="RefSeq" id="WP_013425591.1">
    <property type="nucleotide sequence ID" value="NC_014666.1"/>
</dbReference>
<feature type="compositionally biased region" description="Basic and acidic residues" evidence="1">
    <location>
        <begin position="241"/>
        <end position="254"/>
    </location>
</feature>
<gene>
    <name evidence="3" type="ordered locus">FraEuI1c_4480</name>
</gene>
<dbReference type="OrthoDB" id="5051269at2"/>
<dbReference type="PANTHER" id="PTHR33744">
    <property type="entry name" value="CARBOHYDRATE DIACID REGULATOR"/>
    <property type="match status" value="1"/>
</dbReference>
<sequence length="397" mass="41058">MKGLLLRLSALDADAESAVRVIAYFDALVAARADAAALVRATATLAECGAGLETPRAGRVRYRADGSPALAASAGGPGSGTAEPDRVSSWTSVGADGRVWLERSGPVRALDEIVLERMAIAAQVVDARARPSLHIADPALVELALSERESDEDRARALRLLGLLPDVAIRAVGICAPAGVDVGVQAVALVARGRLGSRTVRVAVLGRTAAVLLQDRAATASPAGELRRALAERAASGPGRGADDHRAARDDGAHQARVGVGGPVEGLEARASWRQARLALRFAAPGAADTAVVDYAELGSLALLADLPVDRLRRDPDVRALESLAGSPAGAADVAVLEAFCRAGSLRQAASGLHLHHSSVAARVAHLEDVLGWRLDEPEGRFRAHLALLARRLAATA</sequence>
<evidence type="ECO:0000256" key="1">
    <source>
        <dbReference type="SAM" id="MobiDB-lite"/>
    </source>
</evidence>
<dbReference type="InterPro" id="IPR051448">
    <property type="entry name" value="CdaR-like_regulators"/>
</dbReference>
<dbReference type="AlphaFoldDB" id="E3IVG7"/>
<dbReference type="EMBL" id="CP002299">
    <property type="protein sequence ID" value="ADP82473.1"/>
    <property type="molecule type" value="Genomic_DNA"/>
</dbReference>
<protein>
    <submittedName>
        <fullName evidence="3">Regulatory protein LysR</fullName>
    </submittedName>
</protein>
<dbReference type="Gene3D" id="1.10.10.2840">
    <property type="entry name" value="PucR C-terminal helix-turn-helix domain"/>
    <property type="match status" value="1"/>
</dbReference>
<feature type="region of interest" description="Disordered" evidence="1">
    <location>
        <begin position="69"/>
        <end position="88"/>
    </location>
</feature>
<evidence type="ECO:0000313" key="3">
    <source>
        <dbReference type="EMBL" id="ADP82473.1"/>
    </source>
</evidence>
<feature type="domain" description="PucR C-terminal helix-turn-helix" evidence="2">
    <location>
        <begin position="335"/>
        <end position="390"/>
    </location>
</feature>
<reference evidence="3 4" key="1">
    <citation type="submission" date="2010-10" db="EMBL/GenBank/DDBJ databases">
        <title>Complete sequence of Frankia sp. EuI1c.</title>
        <authorList>
            <consortium name="US DOE Joint Genome Institute"/>
            <person name="Lucas S."/>
            <person name="Copeland A."/>
            <person name="Lapidus A."/>
            <person name="Cheng J.-F."/>
            <person name="Bruce D."/>
            <person name="Goodwin L."/>
            <person name="Pitluck S."/>
            <person name="Chertkov O."/>
            <person name="Detter J.C."/>
            <person name="Han C."/>
            <person name="Tapia R."/>
            <person name="Land M."/>
            <person name="Hauser L."/>
            <person name="Jeffries C."/>
            <person name="Kyrpides N."/>
            <person name="Ivanova N."/>
            <person name="Mikhailova N."/>
            <person name="Beauchemin N."/>
            <person name="Sen A."/>
            <person name="Sur S.A."/>
            <person name="Gtari M."/>
            <person name="Wall L."/>
            <person name="Tisa L."/>
            <person name="Woyke T."/>
        </authorList>
    </citation>
    <scope>NUCLEOTIDE SEQUENCE [LARGE SCALE GENOMIC DNA]</scope>
    <source>
        <strain evidence="4">DSM 45817 / CECT 9037 / EuI1c</strain>
    </source>
</reference>
<feature type="region of interest" description="Disordered" evidence="1">
    <location>
        <begin position="230"/>
        <end position="259"/>
    </location>
</feature>
<keyword evidence="4" id="KW-1185">Reference proteome</keyword>
<dbReference type="PANTHER" id="PTHR33744:SF7">
    <property type="entry name" value="PUCR FAMILY TRANSCRIPTIONAL REGULATOR"/>
    <property type="match status" value="1"/>
</dbReference>
<dbReference type="HOGENOM" id="CLU_068869_0_0_11"/>
<dbReference type="InterPro" id="IPR042070">
    <property type="entry name" value="PucR_C-HTH_sf"/>
</dbReference>
<name>E3IVG7_PSEI1</name>
<organism evidence="3 4">
    <name type="scientific">Pseudofrankia inefficax (strain DSM 45817 / CECT 9037 / DDB 130130 / EuI1c)</name>
    <name type="common">Frankia inefficax</name>
    <dbReference type="NCBI Taxonomy" id="298654"/>
    <lineage>
        <taxon>Bacteria</taxon>
        <taxon>Bacillati</taxon>
        <taxon>Actinomycetota</taxon>
        <taxon>Actinomycetes</taxon>
        <taxon>Frankiales</taxon>
        <taxon>Frankiaceae</taxon>
        <taxon>Pseudofrankia</taxon>
    </lineage>
</organism>
<dbReference type="FunCoup" id="E3IVG7">
    <property type="interactions" value="2"/>
</dbReference>
<evidence type="ECO:0000313" key="4">
    <source>
        <dbReference type="Proteomes" id="UP000002484"/>
    </source>
</evidence>
<proteinExistence type="predicted"/>
<dbReference type="Proteomes" id="UP000002484">
    <property type="component" value="Chromosome"/>
</dbReference>
<evidence type="ECO:0000259" key="2">
    <source>
        <dbReference type="Pfam" id="PF13556"/>
    </source>
</evidence>
<dbReference type="InterPro" id="IPR025736">
    <property type="entry name" value="PucR_C-HTH_dom"/>
</dbReference>